<reference evidence="19 20" key="1">
    <citation type="submission" date="2010-07" db="EMBL/GenBank/DDBJ databases">
        <authorList>
            <person name="Sid Ahmed O."/>
        </authorList>
    </citation>
    <scope>NUCLEOTIDE SEQUENCE [LARGE SCALE GENOMIC DNA]</scope>
    <source>
        <strain evidence="19 20">TX4248</strain>
    </source>
</reference>
<evidence type="ECO:0000256" key="2">
    <source>
        <dbReference type="ARBA" id="ARBA00007532"/>
    </source>
</evidence>
<accession>A0A125W5P1</accession>
<feature type="disulfide bond" description="Redox-active" evidence="15">
    <location>
        <begin position="45"/>
        <end position="50"/>
    </location>
</feature>
<dbReference type="InterPro" id="IPR004099">
    <property type="entry name" value="Pyr_nucl-diS_OxRdtase_dimer"/>
</dbReference>
<dbReference type="PANTHER" id="PTHR22912:SF217">
    <property type="entry name" value="DIHYDROLIPOYL DEHYDROGENASE"/>
    <property type="match status" value="1"/>
</dbReference>
<dbReference type="PIRSF" id="PIRSF000350">
    <property type="entry name" value="Mercury_reductase_MerA"/>
    <property type="match status" value="1"/>
</dbReference>
<dbReference type="FunFam" id="3.30.390.30:FF:000001">
    <property type="entry name" value="Dihydrolipoyl dehydrogenase"/>
    <property type="match status" value="1"/>
</dbReference>
<dbReference type="InterPro" id="IPR001100">
    <property type="entry name" value="Pyr_nuc-diS_OxRdtase"/>
</dbReference>
<dbReference type="GO" id="GO:0006103">
    <property type="term" value="P:2-oxoglutarate metabolic process"/>
    <property type="evidence" value="ECO:0007669"/>
    <property type="project" value="TreeGrafter"/>
</dbReference>
<evidence type="ECO:0000313" key="19">
    <source>
        <dbReference type="EMBL" id="EFM82669.1"/>
    </source>
</evidence>
<dbReference type="Pfam" id="PF07992">
    <property type="entry name" value="Pyr_redox_2"/>
    <property type="match status" value="1"/>
</dbReference>
<dbReference type="GO" id="GO:0050660">
    <property type="term" value="F:flavin adenine dinucleotide binding"/>
    <property type="evidence" value="ECO:0007669"/>
    <property type="project" value="InterPro"/>
</dbReference>
<keyword evidence="7 14" id="KW-0274">FAD</keyword>
<feature type="binding site" evidence="14">
    <location>
        <position position="215"/>
    </location>
    <ligand>
        <name>NAD(+)</name>
        <dbReference type="ChEBI" id="CHEBI:57540"/>
    </ligand>
</feature>
<dbReference type="SUPFAM" id="SSF55424">
    <property type="entry name" value="FAD/NAD-linked reductases, dimerisation (C-terminal) domain"/>
    <property type="match status" value="1"/>
</dbReference>
<evidence type="ECO:0000256" key="6">
    <source>
        <dbReference type="ARBA" id="ARBA00022630"/>
    </source>
</evidence>
<dbReference type="InterPro" id="IPR016156">
    <property type="entry name" value="FAD/NAD-linked_Rdtase_dimer_sf"/>
</dbReference>
<evidence type="ECO:0000256" key="15">
    <source>
        <dbReference type="PIRSR" id="PIRSR000350-4"/>
    </source>
</evidence>
<feature type="binding site" evidence="14">
    <location>
        <position position="54"/>
    </location>
    <ligand>
        <name>FAD</name>
        <dbReference type="ChEBI" id="CHEBI:57692"/>
    </ligand>
</feature>
<dbReference type="NCBIfam" id="TIGR01350">
    <property type="entry name" value="lipoamide_DH"/>
    <property type="match status" value="1"/>
</dbReference>
<evidence type="ECO:0000256" key="5">
    <source>
        <dbReference type="ARBA" id="ARBA00022490"/>
    </source>
</evidence>
<keyword evidence="6 16" id="KW-0285">Flavoprotein</keyword>
<comment type="catalytic activity">
    <reaction evidence="12 16">
        <text>N(6)-[(R)-dihydrolipoyl]-L-lysyl-[protein] + NAD(+) = N(6)-[(R)-lipoyl]-L-lysyl-[protein] + NADH + H(+)</text>
        <dbReference type="Rhea" id="RHEA:15045"/>
        <dbReference type="Rhea" id="RHEA-COMP:10474"/>
        <dbReference type="Rhea" id="RHEA-COMP:10475"/>
        <dbReference type="ChEBI" id="CHEBI:15378"/>
        <dbReference type="ChEBI" id="CHEBI:57540"/>
        <dbReference type="ChEBI" id="CHEBI:57945"/>
        <dbReference type="ChEBI" id="CHEBI:83099"/>
        <dbReference type="ChEBI" id="CHEBI:83100"/>
        <dbReference type="EC" id="1.8.1.4"/>
    </reaction>
</comment>
<sequence length="472" mass="50710">MIKMAEQTDLLILGGGTGGYVAAIRAAQKGLNVTIVEKYKLGGTCLHKGCIPTKALLRSAEVFDTLKQAASFGIETEAASIDFSKIQQRKEGIIEQLHKGVEGLCKKNKIKILAGEGAILGPSIFSPVSGAVAVTFNDPTREEEIIVPKNVIIATGSSPKTLPNLPLDEEFILSSDGMLELEELPESIAIIGGGVIGVEWASLLNSLGVNVTIIEFLDRLLINESATISKELKKRLEQRGINILLGSKVQEAKVTGQKVQIEVAGQESLAVDKVMVAIGRQPNINKLGLQNTSVKYTDKGIEVNEFYQTTEGHIYAIGDCIDTLQLAHVAMKEGELAVQHLLGETVEPLNYTNVPRGVYTNPEIASVGYTRETLPADKEVVIGTFNFNGNGKSLVYGETDGFIEVIRDKKTDDLLGVSMIGPHVTDLIAEASTAMYLDAAPIEIGEAIHAHPTMTEVLQEAALDTYGLAIHK</sequence>
<dbReference type="EMBL" id="AEBR01000054">
    <property type="protein sequence ID" value="EFM82669.1"/>
    <property type="molecule type" value="Genomic_DNA"/>
</dbReference>
<dbReference type="SUPFAM" id="SSF51905">
    <property type="entry name" value="FAD/NAD(P)-binding domain"/>
    <property type="match status" value="1"/>
</dbReference>
<evidence type="ECO:0000256" key="8">
    <source>
        <dbReference type="ARBA" id="ARBA00023002"/>
    </source>
</evidence>
<dbReference type="GO" id="GO:0004148">
    <property type="term" value="F:dihydrolipoyl dehydrogenase (NADH) activity"/>
    <property type="evidence" value="ECO:0007669"/>
    <property type="project" value="UniProtKB-EC"/>
</dbReference>
<feature type="binding site" evidence="14">
    <location>
        <begin position="192"/>
        <end position="199"/>
    </location>
    <ligand>
        <name>NAD(+)</name>
        <dbReference type="ChEBI" id="CHEBI:57540"/>
    </ligand>
</feature>
<name>A0A125W5P1_ENTFL</name>
<dbReference type="Pfam" id="PF02852">
    <property type="entry name" value="Pyr_redox_dim"/>
    <property type="match status" value="1"/>
</dbReference>
<evidence type="ECO:0000256" key="11">
    <source>
        <dbReference type="ARBA" id="ARBA00023284"/>
    </source>
</evidence>
<comment type="similarity">
    <text evidence="2 16">Belongs to the class-I pyridine nucleotide-disulfide oxidoreductase family.</text>
</comment>
<dbReference type="PRINTS" id="PR00411">
    <property type="entry name" value="PNDRDTASEI"/>
</dbReference>
<keyword evidence="8 16" id="KW-0560">Oxidoreductase</keyword>
<keyword evidence="14" id="KW-0547">Nucleotide-binding</keyword>
<dbReference type="PANTHER" id="PTHR22912">
    <property type="entry name" value="DISULFIDE OXIDOREDUCTASE"/>
    <property type="match status" value="1"/>
</dbReference>
<evidence type="ECO:0000256" key="3">
    <source>
        <dbReference type="ARBA" id="ARBA00012608"/>
    </source>
</evidence>
<organism evidence="19 20">
    <name type="scientific">Enterococcus faecalis TX4248</name>
    <dbReference type="NCBI Taxonomy" id="749495"/>
    <lineage>
        <taxon>Bacteria</taxon>
        <taxon>Bacillati</taxon>
        <taxon>Bacillota</taxon>
        <taxon>Bacilli</taxon>
        <taxon>Lactobacillales</taxon>
        <taxon>Enterococcaceae</taxon>
        <taxon>Enterococcus</taxon>
    </lineage>
</organism>
<feature type="binding site" evidence="14">
    <location>
        <position position="117"/>
    </location>
    <ligand>
        <name>FAD</name>
        <dbReference type="ChEBI" id="CHEBI:57692"/>
    </ligand>
</feature>
<dbReference type="Gene3D" id="3.30.390.30">
    <property type="match status" value="1"/>
</dbReference>
<evidence type="ECO:0000256" key="10">
    <source>
        <dbReference type="ARBA" id="ARBA00023157"/>
    </source>
</evidence>
<dbReference type="InterPro" id="IPR050151">
    <property type="entry name" value="Class-I_Pyr_Nuc-Dis_Oxidored"/>
</dbReference>
<keyword evidence="10" id="KW-1015">Disulfide bond</keyword>
<feature type="binding site" evidence="14">
    <location>
        <position position="279"/>
    </location>
    <ligand>
        <name>NAD(+)</name>
        <dbReference type="ChEBI" id="CHEBI:57540"/>
    </ligand>
</feature>
<dbReference type="InterPro" id="IPR012999">
    <property type="entry name" value="Pyr_OxRdtase_I_AS"/>
</dbReference>
<evidence type="ECO:0000256" key="13">
    <source>
        <dbReference type="PIRSR" id="PIRSR000350-2"/>
    </source>
</evidence>
<feature type="domain" description="Pyridine nucleotide-disulphide oxidoreductase dimerisation" evidence="17">
    <location>
        <begin position="354"/>
        <end position="462"/>
    </location>
</feature>
<evidence type="ECO:0000259" key="17">
    <source>
        <dbReference type="Pfam" id="PF02852"/>
    </source>
</evidence>
<evidence type="ECO:0000259" key="18">
    <source>
        <dbReference type="Pfam" id="PF07992"/>
    </source>
</evidence>
<gene>
    <name evidence="19" type="primary">lpdA</name>
    <name evidence="19" type="ORF">HMPREF9498_01606</name>
</gene>
<evidence type="ECO:0000313" key="20">
    <source>
        <dbReference type="Proteomes" id="UP000004846"/>
    </source>
</evidence>
<dbReference type="PROSITE" id="PS00076">
    <property type="entry name" value="PYRIDINE_REDOX_1"/>
    <property type="match status" value="1"/>
</dbReference>
<feature type="binding site" evidence="14">
    <location>
        <begin position="155"/>
        <end position="157"/>
    </location>
    <ligand>
        <name>FAD</name>
        <dbReference type="ChEBI" id="CHEBI:57692"/>
    </ligand>
</feature>
<evidence type="ECO:0000256" key="16">
    <source>
        <dbReference type="RuleBase" id="RU003692"/>
    </source>
</evidence>
<comment type="miscellaneous">
    <text evidence="16">The active site is a redox-active disulfide bond.</text>
</comment>
<dbReference type="GO" id="GO:0005737">
    <property type="term" value="C:cytoplasm"/>
    <property type="evidence" value="ECO:0007669"/>
    <property type="project" value="UniProtKB-SubCell"/>
</dbReference>
<evidence type="ECO:0000256" key="14">
    <source>
        <dbReference type="PIRSR" id="PIRSR000350-3"/>
    </source>
</evidence>
<feature type="binding site" evidence="14">
    <location>
        <position position="319"/>
    </location>
    <ligand>
        <name>FAD</name>
        <dbReference type="ChEBI" id="CHEBI:57692"/>
    </ligand>
</feature>
<protein>
    <recommendedName>
        <fullName evidence="4 16">Dihydrolipoyl dehydrogenase</fullName>
        <ecNumber evidence="3 16">1.8.1.4</ecNumber>
    </recommendedName>
</protein>
<dbReference type="InterPro" id="IPR036188">
    <property type="entry name" value="FAD/NAD-bd_sf"/>
</dbReference>
<dbReference type="AlphaFoldDB" id="A0A125W5P1"/>
<evidence type="ECO:0000256" key="9">
    <source>
        <dbReference type="ARBA" id="ARBA00023027"/>
    </source>
</evidence>
<evidence type="ECO:0000256" key="12">
    <source>
        <dbReference type="ARBA" id="ARBA00049187"/>
    </source>
</evidence>
<comment type="subcellular location">
    <subcellularLocation>
        <location evidence="1">Cytoplasm</location>
    </subcellularLocation>
</comment>
<dbReference type="Proteomes" id="UP000004846">
    <property type="component" value="Unassembled WGS sequence"/>
</dbReference>
<dbReference type="InterPro" id="IPR006258">
    <property type="entry name" value="Lipoamide_DH"/>
</dbReference>
<feature type="active site" description="Proton acceptor" evidence="13">
    <location>
        <position position="451"/>
    </location>
</feature>
<dbReference type="EC" id="1.8.1.4" evidence="3 16"/>
<keyword evidence="9 14" id="KW-0520">NAD</keyword>
<feature type="domain" description="FAD/NAD(P)-binding" evidence="18">
    <location>
        <begin position="9"/>
        <end position="334"/>
    </location>
</feature>
<comment type="caution">
    <text evidence="19">The sequence shown here is derived from an EMBL/GenBank/DDBJ whole genome shotgun (WGS) entry which is preliminary data.</text>
</comment>
<dbReference type="Gene3D" id="3.50.50.60">
    <property type="entry name" value="FAD/NAD(P)-binding domain"/>
    <property type="match status" value="2"/>
</dbReference>
<evidence type="ECO:0000256" key="1">
    <source>
        <dbReference type="ARBA" id="ARBA00004496"/>
    </source>
</evidence>
<evidence type="ECO:0000256" key="4">
    <source>
        <dbReference type="ARBA" id="ARBA00016961"/>
    </source>
</evidence>
<keyword evidence="11 16" id="KW-0676">Redox-active center</keyword>
<dbReference type="HOGENOM" id="CLU_016755_0_3_9"/>
<dbReference type="PRINTS" id="PR00368">
    <property type="entry name" value="FADPNR"/>
</dbReference>
<comment type="cofactor">
    <cofactor evidence="14 16">
        <name>FAD</name>
        <dbReference type="ChEBI" id="CHEBI:57692"/>
    </cofactor>
    <text evidence="14 16">Binds 1 FAD per subunit.</text>
</comment>
<proteinExistence type="inferred from homology"/>
<dbReference type="InterPro" id="IPR023753">
    <property type="entry name" value="FAD/NAD-binding_dom"/>
</dbReference>
<evidence type="ECO:0000256" key="7">
    <source>
        <dbReference type="ARBA" id="ARBA00022827"/>
    </source>
</evidence>
<keyword evidence="5" id="KW-0963">Cytoplasm</keyword>